<keyword evidence="2" id="KW-0378">Hydrolase</keyword>
<evidence type="ECO:0000259" key="1">
    <source>
        <dbReference type="Pfam" id="PF00144"/>
    </source>
</evidence>
<dbReference type="GeneID" id="83013221"/>
<gene>
    <name evidence="2" type="primary">estB</name>
    <name evidence="2" type="ORF">ERS852470_02882</name>
</gene>
<organism evidence="2 3">
    <name type="scientific">Clostridium disporicum</name>
    <dbReference type="NCBI Taxonomy" id="84024"/>
    <lineage>
        <taxon>Bacteria</taxon>
        <taxon>Bacillati</taxon>
        <taxon>Bacillota</taxon>
        <taxon>Clostridia</taxon>
        <taxon>Eubacteriales</taxon>
        <taxon>Clostridiaceae</taxon>
        <taxon>Clostridium</taxon>
    </lineage>
</organism>
<dbReference type="InterPro" id="IPR001466">
    <property type="entry name" value="Beta-lactam-related"/>
</dbReference>
<dbReference type="RefSeq" id="WP_042402142.1">
    <property type="nucleotide sequence ID" value="NZ_CYYT01000056.1"/>
</dbReference>
<evidence type="ECO:0000313" key="2">
    <source>
        <dbReference type="EMBL" id="CUO62539.1"/>
    </source>
</evidence>
<dbReference type="PANTHER" id="PTHR43283:SF3">
    <property type="entry name" value="BETA-LACTAMASE FAMILY PROTEIN (AFU_ORTHOLOGUE AFUA_5G07500)"/>
    <property type="match status" value="1"/>
</dbReference>
<dbReference type="AlphaFoldDB" id="A0A174K303"/>
<dbReference type="InterPro" id="IPR012338">
    <property type="entry name" value="Beta-lactam/transpept-like"/>
</dbReference>
<dbReference type="EC" id="3.1.1.-" evidence="2"/>
<feature type="domain" description="Beta-lactamase-related" evidence="1">
    <location>
        <begin position="6"/>
        <end position="365"/>
    </location>
</feature>
<dbReference type="GO" id="GO:0016787">
    <property type="term" value="F:hydrolase activity"/>
    <property type="evidence" value="ECO:0007669"/>
    <property type="project" value="UniProtKB-KW"/>
</dbReference>
<dbReference type="EMBL" id="CYZV01000035">
    <property type="protein sequence ID" value="CUO62539.1"/>
    <property type="molecule type" value="Genomic_DNA"/>
</dbReference>
<dbReference type="SUPFAM" id="SSF56601">
    <property type="entry name" value="beta-lactamase/transpeptidase-like"/>
    <property type="match status" value="1"/>
</dbReference>
<dbReference type="Proteomes" id="UP000095558">
    <property type="component" value="Unassembled WGS sequence"/>
</dbReference>
<protein>
    <submittedName>
        <fullName evidence="2">Beta-lactamase</fullName>
        <ecNumber evidence="2">3.1.1.-</ecNumber>
    </submittedName>
</protein>
<dbReference type="InterPro" id="IPR050789">
    <property type="entry name" value="Diverse_Enzym_Activities"/>
</dbReference>
<proteinExistence type="predicted"/>
<evidence type="ECO:0000313" key="3">
    <source>
        <dbReference type="Proteomes" id="UP000095558"/>
    </source>
</evidence>
<accession>A0A174K303</accession>
<dbReference type="PANTHER" id="PTHR43283">
    <property type="entry name" value="BETA-LACTAMASE-RELATED"/>
    <property type="match status" value="1"/>
</dbReference>
<dbReference type="Gene3D" id="3.40.710.10">
    <property type="entry name" value="DD-peptidase/beta-lactamase superfamily"/>
    <property type="match status" value="1"/>
</dbReference>
<dbReference type="OrthoDB" id="9797709at2"/>
<name>A0A174K303_9CLOT</name>
<reference evidence="2 3" key="1">
    <citation type="submission" date="2015-09" db="EMBL/GenBank/DDBJ databases">
        <authorList>
            <consortium name="Pathogen Informatics"/>
        </authorList>
    </citation>
    <scope>NUCLEOTIDE SEQUENCE [LARGE SCALE GENOMIC DNA]</scope>
    <source>
        <strain evidence="2 3">2789STDY5834855</strain>
    </source>
</reference>
<dbReference type="Pfam" id="PF00144">
    <property type="entry name" value="Beta-lactamase"/>
    <property type="match status" value="1"/>
</dbReference>
<sequence length="384" mass="44010">MNERIEKIVNDELKSGNLAGVSICAIKNGKEIYNKQFGYSNLEERTKVKRDTIYNIYSMSKPVTAAATMLLIERGKLTLDTPVCSILDGFKNQQVLVNGILEPVKRDVVIKDLLTMTSGVAYPSDSEVGQITNKVVDEAIEKELMRKPLTTVEFANKLGQVPLEFQPGEKWAYGFSADILGAVIEVISGKEYREFLKEEFFIPLEMIDTDFYVPEEKWERFAKVYEYFEEEPKLRPYQGYNLAIMRQNRLPGFQSGGAGLVSTLDDYLHFDTMILNNGVYKGNRILSKESIDFMRTNHLNEEQLKSYDWEDLKGYGYGTFVRVLKDKELANTPGRIGEFGWGGWAGTESIIDPESNMIVLYFIQRINKCDNVEKEIRKYLYEIV</sequence>